<evidence type="ECO:0000256" key="5">
    <source>
        <dbReference type="ARBA" id="ARBA00035328"/>
    </source>
</evidence>
<dbReference type="Pfam" id="PF01779">
    <property type="entry name" value="Ribosomal_L29e"/>
    <property type="match status" value="1"/>
</dbReference>
<dbReference type="Gene3D" id="6.10.140.1730">
    <property type="match status" value="1"/>
</dbReference>
<evidence type="ECO:0000313" key="7">
    <source>
        <dbReference type="Proteomes" id="UP000886700"/>
    </source>
</evidence>
<feature type="compositionally biased region" description="Basic residues" evidence="6">
    <location>
        <begin position="98"/>
        <end position="115"/>
    </location>
</feature>
<keyword evidence="3" id="KW-0687">Ribonucleoprotein</keyword>
<keyword evidence="2" id="KW-0689">Ribosomal protein</keyword>
<dbReference type="PANTHER" id="PTHR12884:SF40">
    <property type="entry name" value="LARGE RIBOSOMAL SUBUNIT PROTEIN EL29"/>
    <property type="match status" value="1"/>
</dbReference>
<feature type="region of interest" description="Disordered" evidence="6">
    <location>
        <begin position="86"/>
        <end position="130"/>
    </location>
</feature>
<name>A0ABM2Y1Y5_MESAU</name>
<sequence length="244" mass="26396">MQRLGLGSTPDSVRSLGAGLPDSSSSRCLARAGTLKAVFFLAAVAEALASPGCAHALAGGHFLILRTIHVASFCLSWKKKQQRSASGAAGYRSDIAKSKNHTTHNQSRKQHRNGIKKPGSQRYESPKGVDPKFLRNMRFARKHNKKGLKKTQANSAKAMSARAEAIKDLVKPKVVKSKMPKGPSRKLSRLAFIAHPKPRKGNRIYKAQGRRICQPRPKFQTKAEASAPAKVQSSAQASKGAQAL</sequence>
<feature type="region of interest" description="Disordered" evidence="6">
    <location>
        <begin position="1"/>
        <end position="24"/>
    </location>
</feature>
<evidence type="ECO:0000256" key="1">
    <source>
        <dbReference type="ARBA" id="ARBA00010247"/>
    </source>
</evidence>
<protein>
    <recommendedName>
        <fullName evidence="4">Large ribosomal subunit protein eL29</fullName>
    </recommendedName>
    <alternativeName>
        <fullName evidence="5">60S ribosomal protein L29</fullName>
    </alternativeName>
</protein>
<comment type="similarity">
    <text evidence="1">Belongs to the eukaryotic ribosomal protein eL29 family.</text>
</comment>
<feature type="compositionally biased region" description="Low complexity" evidence="6">
    <location>
        <begin position="225"/>
        <end position="244"/>
    </location>
</feature>
<evidence type="ECO:0000256" key="4">
    <source>
        <dbReference type="ARBA" id="ARBA00035222"/>
    </source>
</evidence>
<keyword evidence="7" id="KW-1185">Reference proteome</keyword>
<accession>A0ABM2Y1Y5</accession>
<dbReference type="InterPro" id="IPR002673">
    <property type="entry name" value="Ribosomal_eL29"/>
</dbReference>
<dbReference type="PANTHER" id="PTHR12884">
    <property type="entry name" value="60S RIBOSOMAL PROTEIN L29"/>
    <property type="match status" value="1"/>
</dbReference>
<feature type="region of interest" description="Disordered" evidence="6">
    <location>
        <begin position="196"/>
        <end position="244"/>
    </location>
</feature>
<dbReference type="Proteomes" id="UP000886700">
    <property type="component" value="Unplaced"/>
</dbReference>
<dbReference type="RefSeq" id="XP_040608744.1">
    <property type="nucleotide sequence ID" value="XM_040752810.1"/>
</dbReference>
<gene>
    <name evidence="8" type="primary">LOC101828360</name>
</gene>
<proteinExistence type="inferred from homology"/>
<evidence type="ECO:0000256" key="6">
    <source>
        <dbReference type="SAM" id="MobiDB-lite"/>
    </source>
</evidence>
<reference evidence="8" key="1">
    <citation type="submission" date="2025-08" db="UniProtKB">
        <authorList>
            <consortium name="RefSeq"/>
        </authorList>
    </citation>
    <scope>IDENTIFICATION</scope>
    <source>
        <tissue evidence="8">Liver</tissue>
    </source>
</reference>
<organism evidence="7 8">
    <name type="scientific">Mesocricetus auratus</name>
    <name type="common">Golden hamster</name>
    <dbReference type="NCBI Taxonomy" id="10036"/>
    <lineage>
        <taxon>Eukaryota</taxon>
        <taxon>Metazoa</taxon>
        <taxon>Chordata</taxon>
        <taxon>Craniata</taxon>
        <taxon>Vertebrata</taxon>
        <taxon>Euteleostomi</taxon>
        <taxon>Mammalia</taxon>
        <taxon>Eutheria</taxon>
        <taxon>Euarchontoglires</taxon>
        <taxon>Glires</taxon>
        <taxon>Rodentia</taxon>
        <taxon>Myomorpha</taxon>
        <taxon>Muroidea</taxon>
        <taxon>Cricetidae</taxon>
        <taxon>Cricetinae</taxon>
        <taxon>Mesocricetus</taxon>
    </lineage>
</organism>
<dbReference type="GeneID" id="101828360"/>
<evidence type="ECO:0000256" key="3">
    <source>
        <dbReference type="ARBA" id="ARBA00023274"/>
    </source>
</evidence>
<evidence type="ECO:0000313" key="8">
    <source>
        <dbReference type="RefSeq" id="XP_040608744.1"/>
    </source>
</evidence>
<evidence type="ECO:0000256" key="2">
    <source>
        <dbReference type="ARBA" id="ARBA00022980"/>
    </source>
</evidence>